<dbReference type="OrthoDB" id="2400069at2759"/>
<keyword evidence="2" id="KW-1185">Reference proteome</keyword>
<feature type="non-terminal residue" evidence="1">
    <location>
        <position position="198"/>
    </location>
</feature>
<protein>
    <submittedName>
        <fullName evidence="1">Uncharacterized protein</fullName>
    </submittedName>
</protein>
<organism evidence="1 2">
    <name type="scientific">Parasitella parasitica</name>
    <dbReference type="NCBI Taxonomy" id="35722"/>
    <lineage>
        <taxon>Eukaryota</taxon>
        <taxon>Fungi</taxon>
        <taxon>Fungi incertae sedis</taxon>
        <taxon>Mucoromycota</taxon>
        <taxon>Mucoromycotina</taxon>
        <taxon>Mucoromycetes</taxon>
        <taxon>Mucorales</taxon>
        <taxon>Mucorineae</taxon>
        <taxon>Mucoraceae</taxon>
        <taxon>Parasitella</taxon>
    </lineage>
</organism>
<reference evidence="1 2" key="1">
    <citation type="submission" date="2014-09" db="EMBL/GenBank/DDBJ databases">
        <authorList>
            <person name="Ellenberger Sabrina"/>
        </authorList>
    </citation>
    <scope>NUCLEOTIDE SEQUENCE [LARGE SCALE GENOMIC DNA]</scope>
    <source>
        <strain evidence="1 2">CBS 412.66</strain>
    </source>
</reference>
<dbReference type="STRING" id="35722.A0A0B7N3A1"/>
<evidence type="ECO:0000313" key="1">
    <source>
        <dbReference type="EMBL" id="CEP09980.1"/>
    </source>
</evidence>
<name>A0A0B7N3A1_9FUNG</name>
<evidence type="ECO:0000313" key="2">
    <source>
        <dbReference type="Proteomes" id="UP000054107"/>
    </source>
</evidence>
<dbReference type="Proteomes" id="UP000054107">
    <property type="component" value="Unassembled WGS sequence"/>
</dbReference>
<sequence>MQPQLDITVQVVGRAEAAHPHLSADHRADAHLPCCAGYFLRHDYSVSRAAAQDVVPLGNDLFPPAIRLAPKETRGHRRIIKLFHVCAHADLLLCPVLAVSAFLRHPTLLSRHDPERERLLVNTTLPGHELRATTISTWHRRFIRLSTPEQVSVRSLASSLASKNGVPYDQVVTQGNWVSSITFEQHYRRDQLATHDFS</sequence>
<proteinExistence type="predicted"/>
<accession>A0A0B7N3A1</accession>
<dbReference type="EMBL" id="LN723053">
    <property type="protein sequence ID" value="CEP09980.1"/>
    <property type="molecule type" value="Genomic_DNA"/>
</dbReference>
<gene>
    <name evidence="1" type="primary">PARPA_03593.1 scaffold 9155</name>
</gene>
<dbReference type="AlphaFoldDB" id="A0A0B7N3A1"/>